<reference evidence="2 3" key="1">
    <citation type="submission" date="2019-06" db="EMBL/GenBank/DDBJ databases">
        <authorList>
            <person name="Rodrigo-Torres L."/>
            <person name="Arahal R. D."/>
            <person name="Lucena T."/>
        </authorList>
    </citation>
    <scope>NUCLEOTIDE SEQUENCE [LARGE SCALE GENOMIC DNA]</scope>
    <source>
        <strain evidence="2 3">SB0023/3</strain>
    </source>
</reference>
<evidence type="ECO:0000313" key="2">
    <source>
        <dbReference type="EMBL" id="VUD70193.1"/>
    </source>
</evidence>
<feature type="signal peptide" evidence="1">
    <location>
        <begin position="1"/>
        <end position="33"/>
    </location>
</feature>
<dbReference type="AlphaFoldDB" id="A0A509EAM5"/>
<keyword evidence="3" id="KW-1185">Reference proteome</keyword>
<name>A0A509EAM5_9HYPH</name>
<gene>
    <name evidence="2" type="ORF">MET9862_00756</name>
</gene>
<dbReference type="EMBL" id="CABFPH010000006">
    <property type="protein sequence ID" value="VUD70193.1"/>
    <property type="molecule type" value="Genomic_DNA"/>
</dbReference>
<evidence type="ECO:0000256" key="1">
    <source>
        <dbReference type="SAM" id="SignalP"/>
    </source>
</evidence>
<sequence length="130" mass="13859">MSATRSLWRELLTIVQVVMFAAFSMAGAGHAHAGASHAGYPKVAVVDHSDKSDAELSRGLSDDVEQRDNGDASAAQCGMSCCCCQASLARWYCAAVPVSWRLERTLAGIRVVAFDSVSPETLPEPPRTFA</sequence>
<dbReference type="RefSeq" id="WP_142581781.1">
    <property type="nucleotide sequence ID" value="NZ_CABFPH010000006.1"/>
</dbReference>
<keyword evidence="1" id="KW-0732">Signal</keyword>
<protein>
    <recommendedName>
        <fullName evidence="4">DUF2946 domain-containing protein</fullName>
    </recommendedName>
</protein>
<dbReference type="Proteomes" id="UP000410984">
    <property type="component" value="Unassembled WGS sequence"/>
</dbReference>
<feature type="chain" id="PRO_5021411525" description="DUF2946 domain-containing protein" evidence="1">
    <location>
        <begin position="34"/>
        <end position="130"/>
    </location>
</feature>
<proteinExistence type="predicted"/>
<accession>A0A509EAM5</accession>
<evidence type="ECO:0008006" key="4">
    <source>
        <dbReference type="Google" id="ProtNLM"/>
    </source>
</evidence>
<dbReference type="OrthoDB" id="7994464at2"/>
<organism evidence="2 3">
    <name type="scientific">Methylobacterium symbioticum</name>
    <dbReference type="NCBI Taxonomy" id="2584084"/>
    <lineage>
        <taxon>Bacteria</taxon>
        <taxon>Pseudomonadati</taxon>
        <taxon>Pseudomonadota</taxon>
        <taxon>Alphaproteobacteria</taxon>
        <taxon>Hyphomicrobiales</taxon>
        <taxon>Methylobacteriaceae</taxon>
        <taxon>Methylobacterium</taxon>
    </lineage>
</organism>
<evidence type="ECO:0000313" key="3">
    <source>
        <dbReference type="Proteomes" id="UP000410984"/>
    </source>
</evidence>